<protein>
    <submittedName>
        <fullName evidence="4">Extended synaptotagmin-2-B-like protein</fullName>
    </submittedName>
</protein>
<dbReference type="STRING" id="299467.A0A443SQL1"/>
<dbReference type="InterPro" id="IPR000008">
    <property type="entry name" value="C2_dom"/>
</dbReference>
<feature type="domain" description="C2" evidence="3">
    <location>
        <begin position="301"/>
        <end position="429"/>
    </location>
</feature>
<keyword evidence="5" id="KW-1185">Reference proteome</keyword>
<dbReference type="GO" id="GO:0005509">
    <property type="term" value="F:calcium ion binding"/>
    <property type="evidence" value="ECO:0007669"/>
    <property type="project" value="TreeGrafter"/>
</dbReference>
<dbReference type="CDD" id="cd21670">
    <property type="entry name" value="SMP_ESyt"/>
    <property type="match status" value="1"/>
</dbReference>
<sequence>MEDDIKFDSFEFVWNKEKLQKDKSKKEKLEKEEKITITLNKSKSLLELYLFSLFDKNTFSLLGFCFIAICSLHLNIPGWFALIIVLFFMALLSVSVSGVRLNEELALSDEDMQQVYQQIAWDKLLSETRVDKTFWFNHTIKTLWKYIQKHIQAKLIGFQTGFVRIEDVNIGNEPIWVNNVYSSGSTRENFLDMFIFDVDLEYHSSKAQVIFSLFTKYITAGIANISVRANAKIVVKYIKWFADEEYTVKEVVISFLEAPRIFDCESRGLLRLYSILGTFEDLVSQVIRRSIVYPYTITIKLPDTVKHAARECVLKLPFGLITVEILEADNLPSAISGPCTCRKPNPYCNVNIQMEKFQSHTIISEDSPWFNFKCSTYANVDFNCQIGVEICDNTFGRKLTNAHGELIGQVFLDVNEHTKPSKNGQSSWISLTHTERSQLHYRISCFELSTRLPDIKDSLKLARFGFPTGVMTVFVDSASGLTNFSRQKEAILGAFHPYASVRLGNMTFETPLSDQSHTPIWEQVFYFPMFNPHLQELFVQVIAKQSGGYRAIGSATVPLDKLLGSLKDRPVDKEYQLKGIVKNAFIRLAITYQGAKLPPTFEVNYERNTKVAEQLGKESNVKKEKELKVSVDDNLSQEDFITVKLKISWPKGSEIHVDVIEIRGLQLKVRLRYVYVVLHLRYKQYVLQVKKTAVAEAKRNISVNQTIVFKGIDKNIRVYHLRVSVHTTRTSKYVFNKIADAYIKFPQLSPGPDFDESYHRLLITLPFKLMSKNATDEGDYLIEDEDRPDVPVNSTELPLTPKPSSPAVTPPPSPAITPPPSPTPTAPVVNE</sequence>
<feature type="transmembrane region" description="Helical" evidence="2">
    <location>
        <begin position="48"/>
        <end position="72"/>
    </location>
</feature>
<dbReference type="PANTHER" id="PTHR45761">
    <property type="entry name" value="EXTENDED SYNAPTOTAGMIN-LIKE PROTEIN 2, ISOFORM C"/>
    <property type="match status" value="1"/>
</dbReference>
<organism evidence="4 5">
    <name type="scientific">Leptotrombidium deliense</name>
    <dbReference type="NCBI Taxonomy" id="299467"/>
    <lineage>
        <taxon>Eukaryota</taxon>
        <taxon>Metazoa</taxon>
        <taxon>Ecdysozoa</taxon>
        <taxon>Arthropoda</taxon>
        <taxon>Chelicerata</taxon>
        <taxon>Arachnida</taxon>
        <taxon>Acari</taxon>
        <taxon>Acariformes</taxon>
        <taxon>Trombidiformes</taxon>
        <taxon>Prostigmata</taxon>
        <taxon>Anystina</taxon>
        <taxon>Parasitengona</taxon>
        <taxon>Trombiculoidea</taxon>
        <taxon>Trombiculidae</taxon>
        <taxon>Leptotrombidium</taxon>
    </lineage>
</organism>
<dbReference type="GO" id="GO:0005544">
    <property type="term" value="F:calcium-dependent phospholipid binding"/>
    <property type="evidence" value="ECO:0007669"/>
    <property type="project" value="TreeGrafter"/>
</dbReference>
<gene>
    <name evidence="4" type="ORF">B4U80_12690</name>
</gene>
<keyword evidence="2" id="KW-0812">Transmembrane</keyword>
<keyword evidence="2" id="KW-1133">Transmembrane helix</keyword>
<dbReference type="EMBL" id="NCKV01000749">
    <property type="protein sequence ID" value="RWS29831.1"/>
    <property type="molecule type" value="Genomic_DNA"/>
</dbReference>
<proteinExistence type="predicted"/>
<dbReference type="InterPro" id="IPR035892">
    <property type="entry name" value="C2_domain_sf"/>
</dbReference>
<dbReference type="GO" id="GO:0008429">
    <property type="term" value="F:phosphatidylethanolamine binding"/>
    <property type="evidence" value="ECO:0007669"/>
    <property type="project" value="TreeGrafter"/>
</dbReference>
<evidence type="ECO:0000313" key="5">
    <source>
        <dbReference type="Proteomes" id="UP000288716"/>
    </source>
</evidence>
<accession>A0A443SQL1</accession>
<feature type="compositionally biased region" description="Pro residues" evidence="1">
    <location>
        <begin position="800"/>
        <end position="825"/>
    </location>
</feature>
<evidence type="ECO:0000313" key="4">
    <source>
        <dbReference type="EMBL" id="RWS29831.1"/>
    </source>
</evidence>
<dbReference type="Pfam" id="PF00168">
    <property type="entry name" value="C2"/>
    <property type="match status" value="3"/>
</dbReference>
<evidence type="ECO:0000256" key="1">
    <source>
        <dbReference type="SAM" id="MobiDB-lite"/>
    </source>
</evidence>
<dbReference type="VEuPathDB" id="VectorBase:LDEU002211"/>
<dbReference type="Proteomes" id="UP000288716">
    <property type="component" value="Unassembled WGS sequence"/>
</dbReference>
<evidence type="ECO:0000256" key="2">
    <source>
        <dbReference type="SAM" id="Phobius"/>
    </source>
</evidence>
<name>A0A443SQL1_9ACAR</name>
<evidence type="ECO:0000259" key="3">
    <source>
        <dbReference type="PROSITE" id="PS50004"/>
    </source>
</evidence>
<dbReference type="GO" id="GO:0035091">
    <property type="term" value="F:phosphatidylinositol binding"/>
    <property type="evidence" value="ECO:0007669"/>
    <property type="project" value="TreeGrafter"/>
</dbReference>
<keyword evidence="2" id="KW-0472">Membrane</keyword>
<dbReference type="PANTHER" id="PTHR45761:SF1">
    <property type="entry name" value="EXTENDED SYNAPTOTAGMIN-LIKE PROTEIN 2, ISOFORM C"/>
    <property type="match status" value="1"/>
</dbReference>
<dbReference type="OrthoDB" id="1029639at2759"/>
<dbReference type="PROSITE" id="PS50004">
    <property type="entry name" value="C2"/>
    <property type="match status" value="2"/>
</dbReference>
<dbReference type="AlphaFoldDB" id="A0A443SQL1"/>
<dbReference type="SUPFAM" id="SSF49562">
    <property type="entry name" value="C2 domain (Calcium/lipid-binding domain, CaLB)"/>
    <property type="match status" value="2"/>
</dbReference>
<dbReference type="SMART" id="SM00239">
    <property type="entry name" value="C2"/>
    <property type="match status" value="2"/>
</dbReference>
<dbReference type="InterPro" id="IPR051634">
    <property type="entry name" value="Extended_Synaptotagmin"/>
</dbReference>
<comment type="caution">
    <text evidence="4">The sequence shown here is derived from an EMBL/GenBank/DDBJ whole genome shotgun (WGS) entry which is preliminary data.</text>
</comment>
<feature type="transmembrane region" description="Helical" evidence="2">
    <location>
        <begin position="79"/>
        <end position="99"/>
    </location>
</feature>
<dbReference type="GO" id="GO:0005789">
    <property type="term" value="C:endoplasmic reticulum membrane"/>
    <property type="evidence" value="ECO:0007669"/>
    <property type="project" value="TreeGrafter"/>
</dbReference>
<dbReference type="CDD" id="cd00030">
    <property type="entry name" value="C2"/>
    <property type="match status" value="1"/>
</dbReference>
<feature type="domain" description="C2" evidence="3">
    <location>
        <begin position="451"/>
        <end position="575"/>
    </location>
</feature>
<reference evidence="4 5" key="1">
    <citation type="journal article" date="2018" name="Gigascience">
        <title>Genomes of trombidid mites reveal novel predicted allergens and laterally-transferred genes associated with secondary metabolism.</title>
        <authorList>
            <person name="Dong X."/>
            <person name="Chaisiri K."/>
            <person name="Xia D."/>
            <person name="Armstrong S.D."/>
            <person name="Fang Y."/>
            <person name="Donnelly M.J."/>
            <person name="Kadowaki T."/>
            <person name="McGarry J.W."/>
            <person name="Darby A.C."/>
            <person name="Makepeace B.L."/>
        </authorList>
    </citation>
    <scope>NUCLEOTIDE SEQUENCE [LARGE SCALE GENOMIC DNA]</scope>
    <source>
        <strain evidence="4">UoL-UT</strain>
    </source>
</reference>
<dbReference type="GO" id="GO:0031210">
    <property type="term" value="F:phosphatidylcholine binding"/>
    <property type="evidence" value="ECO:0007669"/>
    <property type="project" value="TreeGrafter"/>
</dbReference>
<dbReference type="Gene3D" id="2.60.40.150">
    <property type="entry name" value="C2 domain"/>
    <property type="match status" value="2"/>
</dbReference>
<feature type="region of interest" description="Disordered" evidence="1">
    <location>
        <begin position="783"/>
        <end position="831"/>
    </location>
</feature>